<evidence type="ECO:0000313" key="3">
    <source>
        <dbReference type="EMBL" id="OPX47830.1"/>
    </source>
</evidence>
<dbReference type="RefSeq" id="WP_080022619.1">
    <property type="nucleotide sequence ID" value="NZ_LTAY01000037.1"/>
</dbReference>
<dbReference type="GO" id="GO:0004519">
    <property type="term" value="F:endonuclease activity"/>
    <property type="evidence" value="ECO:0007669"/>
    <property type="project" value="InterPro"/>
</dbReference>
<reference evidence="3 4" key="1">
    <citation type="submission" date="2016-02" db="EMBL/GenBank/DDBJ databases">
        <title>Genome sequence of Clostridium thermobutyricum DSM 4928.</title>
        <authorList>
            <person name="Poehlein A."/>
            <person name="Daniel R."/>
        </authorList>
    </citation>
    <scope>NUCLEOTIDE SEQUENCE [LARGE SCALE GENOMIC DNA]</scope>
    <source>
        <strain evidence="3 4">DSM 4928</strain>
    </source>
</reference>
<evidence type="ECO:0000259" key="2">
    <source>
        <dbReference type="Pfam" id="PF20441"/>
    </source>
</evidence>
<evidence type="ECO:0000259" key="1">
    <source>
        <dbReference type="Pfam" id="PF03354"/>
    </source>
</evidence>
<proteinExistence type="predicted"/>
<dbReference type="AlphaFoldDB" id="A0A1V4SUY2"/>
<feature type="domain" description="Terminase large subunit-like ATPase" evidence="1">
    <location>
        <begin position="65"/>
        <end position="237"/>
    </location>
</feature>
<dbReference type="InterPro" id="IPR005021">
    <property type="entry name" value="Terminase_largesu-like"/>
</dbReference>
<name>A0A1V4SUY2_9CLOT</name>
<protein>
    <submittedName>
        <fullName evidence="3">Phage terminase</fullName>
    </submittedName>
</protein>
<dbReference type="EMBL" id="LTAY01000037">
    <property type="protein sequence ID" value="OPX47830.1"/>
    <property type="molecule type" value="Genomic_DNA"/>
</dbReference>
<dbReference type="OrthoDB" id="9760250at2"/>
<organism evidence="3 4">
    <name type="scientific">Clostridium thermobutyricum DSM 4928</name>
    <dbReference type="NCBI Taxonomy" id="1121339"/>
    <lineage>
        <taxon>Bacteria</taxon>
        <taxon>Bacillati</taxon>
        <taxon>Bacillota</taxon>
        <taxon>Clostridia</taxon>
        <taxon>Eubacteriales</taxon>
        <taxon>Clostridiaceae</taxon>
        <taxon>Clostridium</taxon>
    </lineage>
</organism>
<evidence type="ECO:0000313" key="4">
    <source>
        <dbReference type="Proteomes" id="UP000191448"/>
    </source>
</evidence>
<dbReference type="Pfam" id="PF20441">
    <property type="entry name" value="TerL_nuclease"/>
    <property type="match status" value="1"/>
</dbReference>
<dbReference type="InterPro" id="IPR046461">
    <property type="entry name" value="TerL_ATPase"/>
</dbReference>
<dbReference type="Proteomes" id="UP000191448">
    <property type="component" value="Unassembled WGS sequence"/>
</dbReference>
<dbReference type="Pfam" id="PF03354">
    <property type="entry name" value="TerL_ATPase"/>
    <property type="match status" value="1"/>
</dbReference>
<dbReference type="InterPro" id="IPR046462">
    <property type="entry name" value="TerL_nuclease"/>
</dbReference>
<sequence>MKFNKYIDNYIEAVENGSVIVSKDIKAAIELIKKKLSQKDVIIDSKKIDLAIEKIEEYFPYKLFDWQKFIIGLIHCYYSDSTLIWNQFFIMMGRGGGKNGFISALIWYLTTSFHGIEEYHIDIVANGEDQATMSFNDVYNVIDNDKKLQKAFKYNKVEIQFKKTKSKINYNTSNAKTKDSKRTGCVIFDEVHQYENYNQIKVFRSGLGKKKHCRTFYITTNGNVRGAVLDDYLNTSKEILEGKKKKSKMLPLIYRLDSKDEVNDKKNWQKANPSLKYFKDLMIEMEQEYEDMKDNREIYMEFMTKRMNIPSQDSMMEVATWDKILATNKEIPDLSGWSCIGGVDYSSVKDFTSVGLLFRDGDKFYWIHHTFICHLALQVKNREFKFPIKDMVKKGLATIIYEDCIDGKYVAEWFKEQSKKYNIVEVYADDYRKAVLNSSFKEVGIEIKKVRSGYITHSRVFPLMESLFQNEKIIWGDDPMMRWYTNNVYVETDKKGNKSFLKKEPILRKTDGFFAFIHALSEEDRIPTQTKPVFFSCYSY</sequence>
<gene>
    <name evidence="3" type="ORF">CLTHE_14010</name>
</gene>
<comment type="caution">
    <text evidence="3">The sequence shown here is derived from an EMBL/GenBank/DDBJ whole genome shotgun (WGS) entry which is preliminary data.</text>
</comment>
<accession>A0A1V4SUY2</accession>
<dbReference type="PANTHER" id="PTHR41287:SF1">
    <property type="entry name" value="PROTEIN YMFN"/>
    <property type="match status" value="1"/>
</dbReference>
<dbReference type="PANTHER" id="PTHR41287">
    <property type="match status" value="1"/>
</dbReference>
<dbReference type="Gene3D" id="3.40.50.300">
    <property type="entry name" value="P-loop containing nucleotide triphosphate hydrolases"/>
    <property type="match status" value="1"/>
</dbReference>
<feature type="domain" description="Terminase large subunit-like endonuclease" evidence="2">
    <location>
        <begin position="253"/>
        <end position="521"/>
    </location>
</feature>
<dbReference type="InterPro" id="IPR027417">
    <property type="entry name" value="P-loop_NTPase"/>
</dbReference>